<evidence type="ECO:0000313" key="1">
    <source>
        <dbReference type="EMBL" id="PRY54403.1"/>
    </source>
</evidence>
<gene>
    <name evidence="1" type="ORF">B0I27_102169</name>
</gene>
<dbReference type="Pfam" id="PF02620">
    <property type="entry name" value="YceD"/>
    <property type="match status" value="1"/>
</dbReference>
<dbReference type="EMBL" id="PVTH01000002">
    <property type="protein sequence ID" value="PRY54403.1"/>
    <property type="molecule type" value="Genomic_DNA"/>
</dbReference>
<organism evidence="1 2">
    <name type="scientific">Arcticibacter pallidicorallinus</name>
    <dbReference type="NCBI Taxonomy" id="1259464"/>
    <lineage>
        <taxon>Bacteria</taxon>
        <taxon>Pseudomonadati</taxon>
        <taxon>Bacteroidota</taxon>
        <taxon>Sphingobacteriia</taxon>
        <taxon>Sphingobacteriales</taxon>
        <taxon>Sphingobacteriaceae</taxon>
        <taxon>Arcticibacter</taxon>
    </lineage>
</organism>
<comment type="caution">
    <text evidence="1">The sequence shown here is derived from an EMBL/GenBank/DDBJ whole genome shotgun (WGS) entry which is preliminary data.</text>
</comment>
<reference evidence="1 2" key="1">
    <citation type="submission" date="2018-03" db="EMBL/GenBank/DDBJ databases">
        <title>Genomic Encyclopedia of Type Strains, Phase III (KMG-III): the genomes of soil and plant-associated and newly described type strains.</title>
        <authorList>
            <person name="Whitman W."/>
        </authorList>
    </citation>
    <scope>NUCLEOTIDE SEQUENCE [LARGE SCALE GENOMIC DNA]</scope>
    <source>
        <strain evidence="1 2">CGMCC 1.9313</strain>
    </source>
</reference>
<accession>A0A2T0U8Z6</accession>
<sequence length="177" mass="20628">MLQEYRIPFVGLKLGTHQFNYKIDSRFFDEFEYSLVKTGEVSIDMELTKQETMLILQFTGKGSIYLTCDRCVSEFPSVINIDERQIVKFTEDENLEDNTDEVIVLSKNEHEINVAPLIYEYINLAVPYFNRCDEPGMTEWCDKEMLDKLEKLSGSSAEETEQNSVADPRWEALKKIK</sequence>
<name>A0A2T0U8Z6_9SPHI</name>
<keyword evidence="2" id="KW-1185">Reference proteome</keyword>
<dbReference type="Proteomes" id="UP000238034">
    <property type="component" value="Unassembled WGS sequence"/>
</dbReference>
<evidence type="ECO:0000313" key="2">
    <source>
        <dbReference type="Proteomes" id="UP000238034"/>
    </source>
</evidence>
<proteinExistence type="predicted"/>
<dbReference type="AlphaFoldDB" id="A0A2T0U8Z6"/>
<dbReference type="InterPro" id="IPR003772">
    <property type="entry name" value="YceD"/>
</dbReference>
<protein>
    <submittedName>
        <fullName evidence="1">Uncharacterized metal-binding protein YceD (DUF177 family)</fullName>
    </submittedName>
</protein>